<dbReference type="EMBL" id="KI536799">
    <property type="protein sequence ID" value="ESR47549.1"/>
    <property type="molecule type" value="Genomic_DNA"/>
</dbReference>
<name>V4V682_CITCL</name>
<evidence type="ECO:0000313" key="1">
    <source>
        <dbReference type="EMBL" id="ESR47549.1"/>
    </source>
</evidence>
<sequence length="71" mass="8412">MNLLHMPACSHDSRGTWHFDTYGLLCPPQLATLHFFQCLKIKLICLFHFNDRRQTNSTNHETYPHFVCSYI</sequence>
<dbReference type="KEGG" id="cic:CICLE_v10003056mg"/>
<keyword evidence="2" id="KW-1185">Reference proteome</keyword>
<proteinExistence type="predicted"/>
<gene>
    <name evidence="1" type="ORF">CICLE_v10003056mg</name>
</gene>
<protein>
    <submittedName>
        <fullName evidence="1">Uncharacterized protein</fullName>
    </submittedName>
</protein>
<evidence type="ECO:0000313" key="2">
    <source>
        <dbReference type="Proteomes" id="UP000030687"/>
    </source>
</evidence>
<reference evidence="1 2" key="1">
    <citation type="submission" date="2013-10" db="EMBL/GenBank/DDBJ databases">
        <authorList>
            <consortium name="International Citrus Genome Consortium"/>
            <person name="Jenkins J."/>
            <person name="Schmutz J."/>
            <person name="Prochnik S."/>
            <person name="Rokhsar D."/>
            <person name="Gmitter F."/>
            <person name="Ollitrault P."/>
            <person name="Machado M."/>
            <person name="Talon M."/>
            <person name="Wincker P."/>
            <person name="Jaillon O."/>
            <person name="Morgante M."/>
        </authorList>
    </citation>
    <scope>NUCLEOTIDE SEQUENCE</scope>
    <source>
        <strain evidence="2">cv. Clemenules</strain>
    </source>
</reference>
<dbReference type="Gramene" id="ESR47549">
    <property type="protein sequence ID" value="ESR47549"/>
    <property type="gene ID" value="CICLE_v10003056mg"/>
</dbReference>
<dbReference type="Proteomes" id="UP000030687">
    <property type="component" value="Unassembled WGS sequence"/>
</dbReference>
<accession>V4V682</accession>
<dbReference type="AlphaFoldDB" id="V4V682"/>
<dbReference type="InParanoid" id="V4V682"/>
<organism evidence="1 2">
    <name type="scientific">Citrus clementina</name>
    <name type="common">Clementine</name>
    <name type="synonym">Citrus deliciosa x Citrus sinensis</name>
    <dbReference type="NCBI Taxonomy" id="85681"/>
    <lineage>
        <taxon>Eukaryota</taxon>
        <taxon>Viridiplantae</taxon>
        <taxon>Streptophyta</taxon>
        <taxon>Embryophyta</taxon>
        <taxon>Tracheophyta</taxon>
        <taxon>Spermatophyta</taxon>
        <taxon>Magnoliopsida</taxon>
        <taxon>eudicotyledons</taxon>
        <taxon>Gunneridae</taxon>
        <taxon>Pentapetalae</taxon>
        <taxon>rosids</taxon>
        <taxon>malvids</taxon>
        <taxon>Sapindales</taxon>
        <taxon>Rutaceae</taxon>
        <taxon>Aurantioideae</taxon>
        <taxon>Citrus</taxon>
    </lineage>
</organism>